<name>G0AK76_COLFT</name>
<dbReference type="KEGG" id="cfu:CFU_1929"/>
<dbReference type="SUPFAM" id="SSF53822">
    <property type="entry name" value="Periplasmic binding protein-like I"/>
    <property type="match status" value="1"/>
</dbReference>
<accession>G0AK76</accession>
<reference evidence="5 6" key="3">
    <citation type="journal article" date="2008" name="FEMS Microbiol. Ecol.">
        <title>Identification and characterization of genes underlying chitinolysis in Collimonas fungivorans Ter331.</title>
        <authorList>
            <person name="Fritsche K."/>
            <person name="de Boer W."/>
            <person name="Gerards S."/>
            <person name="van den Berg M."/>
            <person name="van Veen J.A."/>
            <person name="Leveau J.H."/>
        </authorList>
    </citation>
    <scope>NUCLEOTIDE SEQUENCE [LARGE SCALE GENOMIC DNA]</scope>
    <source>
        <strain evidence="5 6">Ter331</strain>
    </source>
</reference>
<dbReference type="Pfam" id="PF13407">
    <property type="entry name" value="Peripla_BP_4"/>
    <property type="match status" value="1"/>
</dbReference>
<dbReference type="eggNOG" id="COG1879">
    <property type="taxonomic scope" value="Bacteria"/>
</dbReference>
<evidence type="ECO:0000256" key="2">
    <source>
        <dbReference type="ARBA" id="ARBA00007639"/>
    </source>
</evidence>
<feature type="domain" description="Periplasmic binding protein" evidence="4">
    <location>
        <begin position="50"/>
        <end position="309"/>
    </location>
</feature>
<keyword evidence="5" id="KW-0378">Hydrolase</keyword>
<protein>
    <submittedName>
        <fullName evidence="5">ABC sugar transporter, periplasmic ligand binding protein</fullName>
        <ecNumber evidence="5">3.6.3.17</ecNumber>
    </submittedName>
</protein>
<dbReference type="HOGENOM" id="CLU_037628_3_2_4"/>
<evidence type="ECO:0000256" key="1">
    <source>
        <dbReference type="ARBA" id="ARBA00004196"/>
    </source>
</evidence>
<evidence type="ECO:0000313" key="5">
    <source>
        <dbReference type="EMBL" id="AEK61761.1"/>
    </source>
</evidence>
<reference evidence="5 6" key="4">
    <citation type="journal article" date="2010" name="Environ. Microbiol.">
        <title>The bacterial genus Collimonas: mycophagy, weathering and other adaptive solutions to life in oligotrophic soil environments.</title>
        <authorList>
            <person name="Leveau J.H."/>
            <person name="Uroz S."/>
            <person name="de Boer W."/>
        </authorList>
    </citation>
    <scope>NUCLEOTIDE SEQUENCE [LARGE SCALE GENOMIC DNA]</scope>
    <source>
        <strain evidence="5 6">Ter331</strain>
    </source>
</reference>
<gene>
    <name evidence="5" type="primary">rbsB</name>
    <name evidence="5" type="ordered locus">CFU_1929</name>
</gene>
<dbReference type="GO" id="GO:0030313">
    <property type="term" value="C:cell envelope"/>
    <property type="evidence" value="ECO:0007669"/>
    <property type="project" value="UniProtKB-SubCell"/>
</dbReference>
<dbReference type="Gene3D" id="3.40.50.2300">
    <property type="match status" value="2"/>
</dbReference>
<dbReference type="GO" id="GO:0016787">
    <property type="term" value="F:hydrolase activity"/>
    <property type="evidence" value="ECO:0007669"/>
    <property type="project" value="UniProtKB-KW"/>
</dbReference>
<dbReference type="AlphaFoldDB" id="G0AK76"/>
<dbReference type="EC" id="3.6.3.17" evidence="5"/>
<proteinExistence type="inferred from homology"/>
<comment type="subcellular location">
    <subcellularLocation>
        <location evidence="1">Cell envelope</location>
    </subcellularLocation>
</comment>
<evidence type="ECO:0000313" key="6">
    <source>
        <dbReference type="Proteomes" id="UP000008392"/>
    </source>
</evidence>
<keyword evidence="3" id="KW-0732">Signal</keyword>
<dbReference type="STRING" id="1005048.CFU_1929"/>
<keyword evidence="5" id="KW-0813">Transport</keyword>
<reference evidence="5 6" key="5">
    <citation type="journal article" date="2011" name="ISME J.">
        <title>Dual transcriptional profiling of a bacterial/fungal confrontation: Collimonas fungivorans versus Aspergillus niger.</title>
        <authorList>
            <person name="Mela F."/>
            <person name="Fritsche K."/>
            <person name="de Boer W."/>
            <person name="van Veen J.A."/>
            <person name="de Graaff L.H."/>
            <person name="van den Berg M."/>
            <person name="Leveau J.H."/>
        </authorList>
    </citation>
    <scope>NUCLEOTIDE SEQUENCE [LARGE SCALE GENOMIC DNA]</scope>
    <source>
        <strain evidence="5 6">Ter331</strain>
    </source>
</reference>
<dbReference type="GO" id="GO:0030246">
    <property type="term" value="F:carbohydrate binding"/>
    <property type="evidence" value="ECO:0007669"/>
    <property type="project" value="UniProtKB-ARBA"/>
</dbReference>
<reference evidence="5 6" key="1">
    <citation type="journal article" date="2004" name="Environ. Microbiol.">
        <title>Phylogeny-function analysis of (meta)genomic libraries: screening for expression of ribosomal RNA genes by large-insert library fluorescent in situ hybridization (LIL-FISH).</title>
        <authorList>
            <person name="Leveau J.H."/>
            <person name="Gerards S."/>
            <person name="de Boer W."/>
            <person name="van Veen J.A."/>
        </authorList>
    </citation>
    <scope>NUCLEOTIDE SEQUENCE [LARGE SCALE GENOMIC DNA]</scope>
    <source>
        <strain evidence="5 6">Ter331</strain>
    </source>
</reference>
<organism evidence="5 6">
    <name type="scientific">Collimonas fungivorans (strain Ter331)</name>
    <dbReference type="NCBI Taxonomy" id="1005048"/>
    <lineage>
        <taxon>Bacteria</taxon>
        <taxon>Pseudomonadati</taxon>
        <taxon>Pseudomonadota</taxon>
        <taxon>Betaproteobacteria</taxon>
        <taxon>Burkholderiales</taxon>
        <taxon>Oxalobacteraceae</taxon>
        <taxon>Collimonas</taxon>
    </lineage>
</organism>
<dbReference type="PANTHER" id="PTHR46847">
    <property type="entry name" value="D-ALLOSE-BINDING PERIPLASMIC PROTEIN-RELATED"/>
    <property type="match status" value="1"/>
</dbReference>
<evidence type="ECO:0000259" key="4">
    <source>
        <dbReference type="Pfam" id="PF13407"/>
    </source>
</evidence>
<dbReference type="InterPro" id="IPR028082">
    <property type="entry name" value="Peripla_BP_I"/>
</dbReference>
<dbReference type="InterPro" id="IPR025997">
    <property type="entry name" value="SBP_2_dom"/>
</dbReference>
<comment type="similarity">
    <text evidence="2">Belongs to the bacterial solute-binding protein 2 family.</text>
</comment>
<reference evidence="6" key="6">
    <citation type="submission" date="2011-05" db="EMBL/GenBank/DDBJ databases">
        <title>Complete sequence of Collimonas fungivorans Ter331.</title>
        <authorList>
            <person name="Leveau J.H."/>
        </authorList>
    </citation>
    <scope>NUCLEOTIDE SEQUENCE [LARGE SCALE GENOMIC DNA]</scope>
    <source>
        <strain evidence="6">Ter331</strain>
    </source>
</reference>
<dbReference type="PANTHER" id="PTHR46847:SF1">
    <property type="entry name" value="D-ALLOSE-BINDING PERIPLASMIC PROTEIN-RELATED"/>
    <property type="match status" value="1"/>
</dbReference>
<keyword evidence="5" id="KW-0762">Sugar transport</keyword>
<keyword evidence="6" id="KW-1185">Reference proteome</keyword>
<evidence type="ECO:0000256" key="3">
    <source>
        <dbReference type="ARBA" id="ARBA00022729"/>
    </source>
</evidence>
<sequence>MPIAAPPTGGDTMHSIHRIFSRGLLPAAALAAYAFSTALPVHAAEKVTLGVAIPTATHSFTAGIVWWANEAKKELEKSHPDLKIIVKTSAAASEQANQLQDMLTVNKINALVIFPLESAALTQPVTQVKSKGVYVTVVDRGLTNTAAQDAYVAGDNTAFGKLPAEYLAKQLNGKGNIVVLRGIPTTLDNERFDAFSAVMKSHPDIKILDAKYGNWNRDDAFKVMQDYLTRFRQIDAVWAADDDMAVGVQKAIDQAKRSDIKEIFGGAGAKGAVKKIIDGDKMIRADVSYSPKFIYDAIKMTAEARLKGEKLPATTIIPSVLITNQNAKQFYFPDSPF</sequence>
<reference evidence="5 6" key="2">
    <citation type="journal article" date="2006" name="J. Microbiol. Methods">
        <title>Genomic flank-sequencing of plasposon insertion sites for rapid identification of functional genes.</title>
        <authorList>
            <person name="Leveau J.H."/>
            <person name="Gerards S."/>
            <person name="Fritsche K."/>
            <person name="Zondag G."/>
            <person name="van Veen J.A."/>
        </authorList>
    </citation>
    <scope>NUCLEOTIDE SEQUENCE [LARGE SCALE GENOMIC DNA]</scope>
    <source>
        <strain evidence="5 6">Ter331</strain>
    </source>
</reference>
<dbReference type="Proteomes" id="UP000008392">
    <property type="component" value="Chromosome"/>
</dbReference>
<dbReference type="EMBL" id="CP002745">
    <property type="protein sequence ID" value="AEK61761.1"/>
    <property type="molecule type" value="Genomic_DNA"/>
</dbReference>